<name>A0A1X6NBQ6_9APHY</name>
<gene>
    <name evidence="1" type="ORF">POSPLADRAFT_1031118</name>
</gene>
<dbReference type="EMBL" id="KZ110592">
    <property type="protein sequence ID" value="OSX65876.1"/>
    <property type="molecule type" value="Genomic_DNA"/>
</dbReference>
<evidence type="ECO:0000313" key="1">
    <source>
        <dbReference type="EMBL" id="OSX65876.1"/>
    </source>
</evidence>
<keyword evidence="2" id="KW-1185">Reference proteome</keyword>
<protein>
    <submittedName>
        <fullName evidence="1">Uncharacterized protein</fullName>
    </submittedName>
</protein>
<evidence type="ECO:0000313" key="2">
    <source>
        <dbReference type="Proteomes" id="UP000194127"/>
    </source>
</evidence>
<organism evidence="1 2">
    <name type="scientific">Postia placenta MAD-698-R-SB12</name>
    <dbReference type="NCBI Taxonomy" id="670580"/>
    <lineage>
        <taxon>Eukaryota</taxon>
        <taxon>Fungi</taxon>
        <taxon>Dikarya</taxon>
        <taxon>Basidiomycota</taxon>
        <taxon>Agaricomycotina</taxon>
        <taxon>Agaricomycetes</taxon>
        <taxon>Polyporales</taxon>
        <taxon>Adustoporiaceae</taxon>
        <taxon>Rhodonia</taxon>
    </lineage>
</organism>
<reference evidence="1 2" key="1">
    <citation type="submission" date="2017-04" db="EMBL/GenBank/DDBJ databases">
        <title>Genome Sequence of the Model Brown-Rot Fungus Postia placenta SB12.</title>
        <authorList>
            <consortium name="DOE Joint Genome Institute"/>
            <person name="Gaskell J."/>
            <person name="Kersten P."/>
            <person name="Larrondo L.F."/>
            <person name="Canessa P."/>
            <person name="Martinez D."/>
            <person name="Hibbett D."/>
            <person name="Schmoll M."/>
            <person name="Kubicek C.P."/>
            <person name="Martinez A.T."/>
            <person name="Yadav J."/>
            <person name="Master E."/>
            <person name="Magnuson J.K."/>
            <person name="James T."/>
            <person name="Yaver D."/>
            <person name="Berka R."/>
            <person name="Labutti K."/>
            <person name="Lipzen A."/>
            <person name="Aerts A."/>
            <person name="Barry K."/>
            <person name="Henrissat B."/>
            <person name="Blanchette R."/>
            <person name="Grigoriev I."/>
            <person name="Cullen D."/>
        </authorList>
    </citation>
    <scope>NUCLEOTIDE SEQUENCE [LARGE SCALE GENOMIC DNA]</scope>
    <source>
        <strain evidence="1 2">MAD-698-R-SB12</strain>
    </source>
</reference>
<proteinExistence type="predicted"/>
<dbReference type="RefSeq" id="XP_024342670.1">
    <property type="nucleotide sequence ID" value="XM_024476767.1"/>
</dbReference>
<dbReference type="Proteomes" id="UP000194127">
    <property type="component" value="Unassembled WGS sequence"/>
</dbReference>
<dbReference type="GeneID" id="36321718"/>
<dbReference type="AlphaFoldDB" id="A0A1X6NBQ6"/>
<accession>A0A1X6NBQ6</accession>
<sequence>MIVDREHFATGELREIRKREDRPCEDGNEGKYHVMGARRRKTTGSGCIPHGRHSAFAVHKFQVLHLRPTMRQRYFKRQIPNGPVLARTVLWRTRHLLPIGKVHERIERELTVRSDANHHSISDSPRRAGSIQLGWMSMISSGATGSATRTLESAPMQLGAQPQILSEMLISTDRNEVAEQVVIVGTWLRHRRCGLGAGTWMQLPMLRKVDRVEWRARHMIMLSDAYLNLFSRS</sequence>